<evidence type="ECO:0000313" key="1">
    <source>
        <dbReference type="EMBL" id="MBC8599125.1"/>
    </source>
</evidence>
<dbReference type="Proteomes" id="UP000647491">
    <property type="component" value="Unassembled WGS sequence"/>
</dbReference>
<dbReference type="EMBL" id="JACRTJ010000017">
    <property type="protein sequence ID" value="MBC8599125.1"/>
    <property type="molecule type" value="Genomic_DNA"/>
</dbReference>
<protein>
    <submittedName>
        <fullName evidence="1">Uncharacterized protein</fullName>
    </submittedName>
</protein>
<organism evidence="1 2">
    <name type="scientific">Enterocloster hominis</name>
    <name type="common">ex Liu et al. 2021</name>
    <dbReference type="NCBI Taxonomy" id="2763663"/>
    <lineage>
        <taxon>Bacteria</taxon>
        <taxon>Bacillati</taxon>
        <taxon>Bacillota</taxon>
        <taxon>Clostridia</taxon>
        <taxon>Lachnospirales</taxon>
        <taxon>Lachnospiraceae</taxon>
        <taxon>Enterocloster</taxon>
    </lineage>
</organism>
<accession>A0ABR7NSM3</accession>
<sequence>MNEKDLMLTDLDYAIGDRRMQMLKAAIPYMEISQQRALSMFIKWRELVRTMEFFNENGDGMMSVCSLEKGHTSPADMLAAVKPYAGPGEQEIIDLLVNAASFKGSRNGAGGRSPFSMDQLISLLPPDTQSRLETVQLMMQTLGQV</sequence>
<comment type="caution">
    <text evidence="1">The sequence shown here is derived from an EMBL/GenBank/DDBJ whole genome shotgun (WGS) entry which is preliminary data.</text>
</comment>
<keyword evidence="2" id="KW-1185">Reference proteome</keyword>
<dbReference type="RefSeq" id="WP_022274654.1">
    <property type="nucleotide sequence ID" value="NZ_JACRTJ010000017.1"/>
</dbReference>
<evidence type="ECO:0000313" key="2">
    <source>
        <dbReference type="Proteomes" id="UP000647491"/>
    </source>
</evidence>
<reference evidence="1 2" key="1">
    <citation type="submission" date="2020-08" db="EMBL/GenBank/DDBJ databases">
        <title>Genome public.</title>
        <authorList>
            <person name="Liu C."/>
            <person name="Sun Q."/>
        </authorList>
    </citation>
    <scope>NUCLEOTIDE SEQUENCE [LARGE SCALE GENOMIC DNA]</scope>
    <source>
        <strain evidence="1 2">BX10</strain>
    </source>
</reference>
<gene>
    <name evidence="1" type="ORF">H8708_07770</name>
</gene>
<name>A0ABR7NSM3_9FIRM</name>
<proteinExistence type="predicted"/>